<proteinExistence type="inferred from homology"/>
<keyword evidence="6" id="KW-1133">Transmembrane helix</keyword>
<reference evidence="7 8" key="1">
    <citation type="journal article" date="2011" name="J. Bacteriol.">
        <title>Genome sequence of Chthoniobacter flavus Ellin428, an aerobic heterotrophic soil bacterium.</title>
        <authorList>
            <person name="Kant R."/>
            <person name="van Passel M.W."/>
            <person name="Palva A."/>
            <person name="Lucas S."/>
            <person name="Lapidus A."/>
            <person name="Glavina Del Rio T."/>
            <person name="Dalin E."/>
            <person name="Tice H."/>
            <person name="Bruce D."/>
            <person name="Goodwin L."/>
            <person name="Pitluck S."/>
            <person name="Larimer F.W."/>
            <person name="Land M.L."/>
            <person name="Hauser L."/>
            <person name="Sangwan P."/>
            <person name="de Vos W.M."/>
            <person name="Janssen P.H."/>
            <person name="Smidt H."/>
        </authorList>
    </citation>
    <scope>NUCLEOTIDE SEQUENCE [LARGE SCALE GENOMIC DNA]</scope>
    <source>
        <strain evidence="7 8">Ellin428</strain>
    </source>
</reference>
<evidence type="ECO:0000256" key="2">
    <source>
        <dbReference type="ARBA" id="ARBA00009840"/>
    </source>
</evidence>
<dbReference type="GO" id="GO:0006310">
    <property type="term" value="P:DNA recombination"/>
    <property type="evidence" value="ECO:0007669"/>
    <property type="project" value="UniProtKB-KW"/>
</dbReference>
<evidence type="ECO:0000256" key="4">
    <source>
        <dbReference type="ARBA" id="ARBA00023172"/>
    </source>
</evidence>
<protein>
    <recommendedName>
        <fullName evidence="9">DNA recombination protein RmuC</fullName>
    </recommendedName>
</protein>
<dbReference type="AlphaFoldDB" id="B4D7B7"/>
<keyword evidence="6" id="KW-0472">Membrane</keyword>
<evidence type="ECO:0008006" key="9">
    <source>
        <dbReference type="Google" id="ProtNLM"/>
    </source>
</evidence>
<evidence type="ECO:0000313" key="7">
    <source>
        <dbReference type="EMBL" id="EDY17768.1"/>
    </source>
</evidence>
<keyword evidence="6" id="KW-0812">Transmembrane</keyword>
<dbReference type="Proteomes" id="UP000005824">
    <property type="component" value="Unassembled WGS sequence"/>
</dbReference>
<dbReference type="PANTHER" id="PTHR30563">
    <property type="entry name" value="DNA RECOMBINATION PROTEIN RMUC"/>
    <property type="match status" value="1"/>
</dbReference>
<keyword evidence="3 5" id="KW-0175">Coiled coil</keyword>
<keyword evidence="8" id="KW-1185">Reference proteome</keyword>
<dbReference type="Gene3D" id="1.20.120.20">
    <property type="entry name" value="Apolipoprotein"/>
    <property type="match status" value="1"/>
</dbReference>
<dbReference type="InParanoid" id="B4D7B7"/>
<feature type="transmembrane region" description="Helical" evidence="6">
    <location>
        <begin position="6"/>
        <end position="28"/>
    </location>
</feature>
<dbReference type="InterPro" id="IPR003798">
    <property type="entry name" value="DNA_recombination_RmuC"/>
</dbReference>
<dbReference type="EMBL" id="ABVL01000017">
    <property type="protein sequence ID" value="EDY17768.1"/>
    <property type="molecule type" value="Genomic_DNA"/>
</dbReference>
<evidence type="ECO:0000256" key="1">
    <source>
        <dbReference type="ARBA" id="ARBA00003416"/>
    </source>
</evidence>
<sequence length="494" mass="54808">MESALLPLLITITVLSLVAVGLLLALLLRAPKDVLGERLRGEVDRVNDVVRNELQAGRGENLAAARDTREEIARAVRELADSLQQRLEDLRGTLDSRLQQMAEADRAADAQNRTELQNALKDFREVQARRLDDSTKNQGERLQVFAQQLTDLGTRNEAKLEALRTTVETKLTQLQTDNEAKLERIRQTVDEKLHQTLEQRLGESFKLVSERLELVHSGLGEMKSLAVGVGDLKKILSNVKTRGTWGEVQLGNLLEQTLTQEQFTRNFAPSEDSTERVEFAIKLPGRDADGTPLWLPLDSKFPNEEYQRLVEAQERGDAAAVEIASAALEQGIRLEARKISEKYIVPPTTTDFAILFLPTEGLFSEVLRRPGLSESLQRNHRVVVSGPTTLTALLTSLQMGFRTLAIEKRSSEVWKVLGAVKAEFGKFGDTLDKVQKKLTEASNSIDSAQRRSRAVVRKLKPAEELPAVDAAALLGLENGSAAEVEDTETPEEEA</sequence>
<evidence type="ECO:0000256" key="6">
    <source>
        <dbReference type="SAM" id="Phobius"/>
    </source>
</evidence>
<comment type="caution">
    <text evidence="7">The sequence shown here is derived from an EMBL/GenBank/DDBJ whole genome shotgun (WGS) entry which is preliminary data.</text>
</comment>
<comment type="function">
    <text evidence="1">Involved in DNA recombination.</text>
</comment>
<gene>
    <name evidence="7" type="ORF">CfE428DRAFT_4807</name>
</gene>
<dbReference type="eggNOG" id="COG1322">
    <property type="taxonomic scope" value="Bacteria"/>
</dbReference>
<accession>B4D7B7</accession>
<dbReference type="Pfam" id="PF02646">
    <property type="entry name" value="RmuC"/>
    <property type="match status" value="1"/>
</dbReference>
<feature type="coiled-coil region" evidence="5">
    <location>
        <begin position="65"/>
        <end position="100"/>
    </location>
</feature>
<dbReference type="RefSeq" id="WP_006982128.1">
    <property type="nucleotide sequence ID" value="NZ_ABVL01000017.1"/>
</dbReference>
<keyword evidence="4" id="KW-0233">DNA recombination</keyword>
<organism evidence="7 8">
    <name type="scientific">Chthoniobacter flavus Ellin428</name>
    <dbReference type="NCBI Taxonomy" id="497964"/>
    <lineage>
        <taxon>Bacteria</taxon>
        <taxon>Pseudomonadati</taxon>
        <taxon>Verrucomicrobiota</taxon>
        <taxon>Spartobacteria</taxon>
        <taxon>Chthoniobacterales</taxon>
        <taxon>Chthoniobacteraceae</taxon>
        <taxon>Chthoniobacter</taxon>
    </lineage>
</organism>
<dbReference type="SUPFAM" id="SSF58113">
    <property type="entry name" value="Apolipoprotein A-I"/>
    <property type="match status" value="1"/>
</dbReference>
<dbReference type="PANTHER" id="PTHR30563:SF0">
    <property type="entry name" value="DNA RECOMBINATION PROTEIN RMUC"/>
    <property type="match status" value="1"/>
</dbReference>
<comment type="similarity">
    <text evidence="2">Belongs to the RmuC family.</text>
</comment>
<evidence type="ECO:0000256" key="5">
    <source>
        <dbReference type="SAM" id="Coils"/>
    </source>
</evidence>
<name>B4D7B7_9BACT</name>
<evidence type="ECO:0000313" key="8">
    <source>
        <dbReference type="Proteomes" id="UP000005824"/>
    </source>
</evidence>
<evidence type="ECO:0000256" key="3">
    <source>
        <dbReference type="ARBA" id="ARBA00023054"/>
    </source>
</evidence>
<dbReference type="STRING" id="497964.CfE428DRAFT_4807"/>